<keyword evidence="4" id="KW-1185">Reference proteome</keyword>
<proteinExistence type="inferred from homology"/>
<protein>
    <recommendedName>
        <fullName evidence="2">STEEP1 domain-containing protein</fullName>
    </recommendedName>
</protein>
<dbReference type="Proteomes" id="UP000076722">
    <property type="component" value="Unassembled WGS sequence"/>
</dbReference>
<dbReference type="STRING" id="1314777.A0A164ZIX2"/>
<evidence type="ECO:0000313" key="3">
    <source>
        <dbReference type="EMBL" id="KZS97759.1"/>
    </source>
</evidence>
<feature type="domain" description="STEEP1" evidence="2">
    <location>
        <begin position="21"/>
        <end position="134"/>
    </location>
</feature>
<evidence type="ECO:0000259" key="2">
    <source>
        <dbReference type="Pfam" id="PF25809"/>
    </source>
</evidence>
<dbReference type="PANTHER" id="PTHR46355">
    <property type="entry name" value="UPF0428 PROTEIN CXORF56"/>
    <property type="match status" value="1"/>
</dbReference>
<dbReference type="EMBL" id="KV419396">
    <property type="protein sequence ID" value="KZS97759.1"/>
    <property type="molecule type" value="Genomic_DNA"/>
</dbReference>
<dbReference type="Pfam" id="PF25809">
    <property type="entry name" value="STEEP1"/>
    <property type="match status" value="1"/>
</dbReference>
<dbReference type="AlphaFoldDB" id="A0A164ZIX2"/>
<organism evidence="3 4">
    <name type="scientific">Sistotremastrum niveocremeum HHB9708</name>
    <dbReference type="NCBI Taxonomy" id="1314777"/>
    <lineage>
        <taxon>Eukaryota</taxon>
        <taxon>Fungi</taxon>
        <taxon>Dikarya</taxon>
        <taxon>Basidiomycota</taxon>
        <taxon>Agaricomycotina</taxon>
        <taxon>Agaricomycetes</taxon>
        <taxon>Sistotremastrales</taxon>
        <taxon>Sistotremastraceae</taxon>
        <taxon>Sertulicium</taxon>
        <taxon>Sertulicium niveocremeum</taxon>
    </lineage>
</organism>
<dbReference type="GO" id="GO:0006888">
    <property type="term" value="P:endoplasmic reticulum to Golgi vesicle-mediated transport"/>
    <property type="evidence" value="ECO:0007669"/>
    <property type="project" value="TreeGrafter"/>
</dbReference>
<dbReference type="GO" id="GO:0090158">
    <property type="term" value="P:endoplasmic reticulum membrane organization"/>
    <property type="evidence" value="ECO:0007669"/>
    <property type="project" value="TreeGrafter"/>
</dbReference>
<dbReference type="OrthoDB" id="418131at2759"/>
<accession>A0A164ZIX2</accession>
<evidence type="ECO:0000313" key="4">
    <source>
        <dbReference type="Proteomes" id="UP000076722"/>
    </source>
</evidence>
<dbReference type="InterPro" id="IPR057965">
    <property type="entry name" value="STEEP1_dom"/>
</dbReference>
<evidence type="ECO:0000256" key="1">
    <source>
        <dbReference type="ARBA" id="ARBA00024205"/>
    </source>
</evidence>
<sequence>MPKVVSRSAISSSTDAKPTASSTAALKVYYCLCGEFILVVDRDLGTLPRRRTDESIILRNEDDGDQKAQIFKVNAVHSGPTLIERATGLEKLWQFHCPRCNLPIGYQITPPPAKSGPFFYLLRGALTQIQGQLPVDAFEGEEDVQGVEGEVAMT</sequence>
<dbReference type="InterPro" id="IPR029704">
    <property type="entry name" value="STEEP-like"/>
</dbReference>
<reference evidence="3 4" key="1">
    <citation type="journal article" date="2016" name="Mol. Biol. Evol.">
        <title>Comparative Genomics of Early-Diverging Mushroom-Forming Fungi Provides Insights into the Origins of Lignocellulose Decay Capabilities.</title>
        <authorList>
            <person name="Nagy L.G."/>
            <person name="Riley R."/>
            <person name="Tritt A."/>
            <person name="Adam C."/>
            <person name="Daum C."/>
            <person name="Floudas D."/>
            <person name="Sun H."/>
            <person name="Yadav J.S."/>
            <person name="Pangilinan J."/>
            <person name="Larsson K.H."/>
            <person name="Matsuura K."/>
            <person name="Barry K."/>
            <person name="Labutti K."/>
            <person name="Kuo R."/>
            <person name="Ohm R.A."/>
            <person name="Bhattacharya S.S."/>
            <person name="Shirouzu T."/>
            <person name="Yoshinaga Y."/>
            <person name="Martin F.M."/>
            <person name="Grigoriev I.V."/>
            <person name="Hibbett D.S."/>
        </authorList>
    </citation>
    <scope>NUCLEOTIDE SEQUENCE [LARGE SCALE GENOMIC DNA]</scope>
    <source>
        <strain evidence="3 4">HHB9708</strain>
    </source>
</reference>
<name>A0A164ZIX2_9AGAM</name>
<gene>
    <name evidence="3" type="ORF">SISNIDRAFT_546815</name>
</gene>
<dbReference type="PANTHER" id="PTHR46355:SF1">
    <property type="entry name" value="STING ER EXIT PROTEIN"/>
    <property type="match status" value="1"/>
</dbReference>
<comment type="similarity">
    <text evidence="1">Belongs to the STEEP1 family.</text>
</comment>
<dbReference type="GO" id="GO:0005737">
    <property type="term" value="C:cytoplasm"/>
    <property type="evidence" value="ECO:0007669"/>
    <property type="project" value="GOC"/>
</dbReference>